<sequence>MTKAALDAKAALVTQIQTVLRAARDDRNGAKLREGNVLMLSDAFMRLPLESQADLQALYREAFRAVSGAFA</sequence>
<reference evidence="1 2" key="1">
    <citation type="submission" date="2015-03" db="EMBL/GenBank/DDBJ databases">
        <authorList>
            <person name="Lepp D."/>
            <person name="Hassan Y.I."/>
            <person name="Li X.-Z."/>
            <person name="Zhou T."/>
        </authorList>
    </citation>
    <scope>NUCLEOTIDE SEQUENCE [LARGE SCALE GENOMIC DNA]</scope>
    <source>
        <strain evidence="1 2">E84</strain>
    </source>
</reference>
<comment type="caution">
    <text evidence="1">The sequence shown here is derived from an EMBL/GenBank/DDBJ whole genome shotgun (WGS) entry which is preliminary data.</text>
</comment>
<dbReference type="OrthoDB" id="9906480at2"/>
<name>A0A0F5QFP7_9HYPH</name>
<dbReference type="RefSeq" id="WP_046138222.1">
    <property type="nucleotide sequence ID" value="NZ_LANJ01000011.1"/>
</dbReference>
<dbReference type="AlphaFoldDB" id="A0A0F5QFP7"/>
<proteinExistence type="predicted"/>
<protein>
    <submittedName>
        <fullName evidence="1">Uncharacterized protein</fullName>
    </submittedName>
</protein>
<keyword evidence="2" id="KW-1185">Reference proteome</keyword>
<dbReference type="PATRIC" id="fig|1293439.3.peg.568"/>
<evidence type="ECO:0000313" key="2">
    <source>
        <dbReference type="Proteomes" id="UP000033411"/>
    </source>
</evidence>
<organism evidence="1 2">
    <name type="scientific">Devosia epidermidihirudinis</name>
    <dbReference type="NCBI Taxonomy" id="1293439"/>
    <lineage>
        <taxon>Bacteria</taxon>
        <taxon>Pseudomonadati</taxon>
        <taxon>Pseudomonadota</taxon>
        <taxon>Alphaproteobacteria</taxon>
        <taxon>Hyphomicrobiales</taxon>
        <taxon>Devosiaceae</taxon>
        <taxon>Devosia</taxon>
    </lineage>
</organism>
<accession>A0A0F5QFP7</accession>
<dbReference type="STRING" id="1293439.WH87_05005"/>
<dbReference type="Proteomes" id="UP000033411">
    <property type="component" value="Unassembled WGS sequence"/>
</dbReference>
<gene>
    <name evidence="1" type="ORF">WH87_05005</name>
</gene>
<evidence type="ECO:0000313" key="1">
    <source>
        <dbReference type="EMBL" id="KKC39551.1"/>
    </source>
</evidence>
<dbReference type="EMBL" id="LANJ01000011">
    <property type="protein sequence ID" value="KKC39551.1"/>
    <property type="molecule type" value="Genomic_DNA"/>
</dbReference>